<feature type="compositionally biased region" description="Basic and acidic residues" evidence="1">
    <location>
        <begin position="1"/>
        <end position="12"/>
    </location>
</feature>
<organism evidence="2 3">
    <name type="scientific">Amniculicola lignicola CBS 123094</name>
    <dbReference type="NCBI Taxonomy" id="1392246"/>
    <lineage>
        <taxon>Eukaryota</taxon>
        <taxon>Fungi</taxon>
        <taxon>Dikarya</taxon>
        <taxon>Ascomycota</taxon>
        <taxon>Pezizomycotina</taxon>
        <taxon>Dothideomycetes</taxon>
        <taxon>Pleosporomycetidae</taxon>
        <taxon>Pleosporales</taxon>
        <taxon>Amniculicolaceae</taxon>
        <taxon>Amniculicola</taxon>
    </lineage>
</organism>
<evidence type="ECO:0000313" key="2">
    <source>
        <dbReference type="EMBL" id="KAF2000699.1"/>
    </source>
</evidence>
<feature type="region of interest" description="Disordered" evidence="1">
    <location>
        <begin position="1"/>
        <end position="31"/>
    </location>
</feature>
<sequence>MVFEPPIERPDGSDEDDESCKNSGQKPDCDDCGGNNPLGMCSSGSQQNCPCEEQQCPTDSPPSCPAPECSGNCCRSEAPKYEDEQCKGDDDEKCKSGKYNGCRCQLVEFPEQDVSVDEPFPDIPDEKQLQISRERQRSTANVERIIQ</sequence>
<proteinExistence type="predicted"/>
<feature type="compositionally biased region" description="Basic and acidic residues" evidence="1">
    <location>
        <begin position="124"/>
        <end position="137"/>
    </location>
</feature>
<dbReference type="Proteomes" id="UP000799779">
    <property type="component" value="Unassembled WGS sequence"/>
</dbReference>
<gene>
    <name evidence="2" type="ORF">P154DRAFT_598286</name>
</gene>
<keyword evidence="3" id="KW-1185">Reference proteome</keyword>
<reference evidence="2" key="1">
    <citation type="journal article" date="2020" name="Stud. Mycol.">
        <title>101 Dothideomycetes genomes: a test case for predicting lifestyles and emergence of pathogens.</title>
        <authorList>
            <person name="Haridas S."/>
            <person name="Albert R."/>
            <person name="Binder M."/>
            <person name="Bloem J."/>
            <person name="Labutti K."/>
            <person name="Salamov A."/>
            <person name="Andreopoulos B."/>
            <person name="Baker S."/>
            <person name="Barry K."/>
            <person name="Bills G."/>
            <person name="Bluhm B."/>
            <person name="Cannon C."/>
            <person name="Castanera R."/>
            <person name="Culley D."/>
            <person name="Daum C."/>
            <person name="Ezra D."/>
            <person name="Gonzalez J."/>
            <person name="Henrissat B."/>
            <person name="Kuo A."/>
            <person name="Liang C."/>
            <person name="Lipzen A."/>
            <person name="Lutzoni F."/>
            <person name="Magnuson J."/>
            <person name="Mondo S."/>
            <person name="Nolan M."/>
            <person name="Ohm R."/>
            <person name="Pangilinan J."/>
            <person name="Park H.-J."/>
            <person name="Ramirez L."/>
            <person name="Alfaro M."/>
            <person name="Sun H."/>
            <person name="Tritt A."/>
            <person name="Yoshinaga Y."/>
            <person name="Zwiers L.-H."/>
            <person name="Turgeon B."/>
            <person name="Goodwin S."/>
            <person name="Spatafora J."/>
            <person name="Crous P."/>
            <person name="Grigoriev I."/>
        </authorList>
    </citation>
    <scope>NUCLEOTIDE SEQUENCE</scope>
    <source>
        <strain evidence="2">CBS 123094</strain>
    </source>
</reference>
<evidence type="ECO:0000313" key="3">
    <source>
        <dbReference type="Proteomes" id="UP000799779"/>
    </source>
</evidence>
<dbReference type="EMBL" id="ML977587">
    <property type="protein sequence ID" value="KAF2000699.1"/>
    <property type="molecule type" value="Genomic_DNA"/>
</dbReference>
<protein>
    <submittedName>
        <fullName evidence="2">Uncharacterized protein</fullName>
    </submittedName>
</protein>
<evidence type="ECO:0000256" key="1">
    <source>
        <dbReference type="SAM" id="MobiDB-lite"/>
    </source>
</evidence>
<accession>A0A6A5WIS0</accession>
<dbReference type="AlphaFoldDB" id="A0A6A5WIS0"/>
<dbReference type="OrthoDB" id="2119228at2759"/>
<feature type="region of interest" description="Disordered" evidence="1">
    <location>
        <begin position="115"/>
        <end position="147"/>
    </location>
</feature>
<name>A0A6A5WIS0_9PLEO</name>